<keyword evidence="3" id="KW-0238">DNA-binding</keyword>
<dbReference type="PANTHER" id="PTHR30537">
    <property type="entry name" value="HTH-TYPE TRANSCRIPTIONAL REGULATOR"/>
    <property type="match status" value="1"/>
</dbReference>
<dbReference type="InterPro" id="IPR005119">
    <property type="entry name" value="LysR_subst-bd"/>
</dbReference>
<dbReference type="EMBL" id="LMAR01000031">
    <property type="protein sequence ID" value="KQK31008.1"/>
    <property type="molecule type" value="Genomic_DNA"/>
</dbReference>
<dbReference type="GO" id="GO:0003700">
    <property type="term" value="F:DNA-binding transcription factor activity"/>
    <property type="evidence" value="ECO:0007669"/>
    <property type="project" value="InterPro"/>
</dbReference>
<evidence type="ECO:0000256" key="2">
    <source>
        <dbReference type="ARBA" id="ARBA00023015"/>
    </source>
</evidence>
<dbReference type="SUPFAM" id="SSF53850">
    <property type="entry name" value="Periplasmic binding protein-like II"/>
    <property type="match status" value="1"/>
</dbReference>
<dbReference type="InterPro" id="IPR058163">
    <property type="entry name" value="LysR-type_TF_proteobact-type"/>
</dbReference>
<dbReference type="InterPro" id="IPR036388">
    <property type="entry name" value="WH-like_DNA-bd_sf"/>
</dbReference>
<dbReference type="Proteomes" id="UP000051562">
    <property type="component" value="Unassembled WGS sequence"/>
</dbReference>
<evidence type="ECO:0000256" key="3">
    <source>
        <dbReference type="ARBA" id="ARBA00023125"/>
    </source>
</evidence>
<accession>A0A0Q3I7J9</accession>
<dbReference type="PRINTS" id="PR00039">
    <property type="entry name" value="HTHLYSR"/>
</dbReference>
<reference evidence="8 10" key="2">
    <citation type="submission" date="2017-02" db="EMBL/GenBank/DDBJ databases">
        <authorList>
            <person name="Peterson S.W."/>
        </authorList>
    </citation>
    <scope>NUCLEOTIDE SEQUENCE [LARGE SCALE GENOMIC DNA]</scope>
    <source>
        <strain evidence="8 10">DSM 9653</strain>
    </source>
</reference>
<protein>
    <submittedName>
        <fullName evidence="7 8">LysR family transcriptional regulator</fullName>
    </submittedName>
</protein>
<keyword evidence="9" id="KW-1185">Reference proteome</keyword>
<feature type="domain" description="HTH lysR-type" evidence="6">
    <location>
        <begin position="6"/>
        <end position="63"/>
    </location>
</feature>
<dbReference type="Pfam" id="PF03466">
    <property type="entry name" value="LysR_substrate"/>
    <property type="match status" value="1"/>
</dbReference>
<dbReference type="Proteomes" id="UP000190130">
    <property type="component" value="Unassembled WGS sequence"/>
</dbReference>
<evidence type="ECO:0000259" key="6">
    <source>
        <dbReference type="PROSITE" id="PS50931"/>
    </source>
</evidence>
<evidence type="ECO:0000256" key="5">
    <source>
        <dbReference type="ARBA" id="ARBA00023163"/>
    </source>
</evidence>
<dbReference type="PROSITE" id="PS50931">
    <property type="entry name" value="HTH_LYSR"/>
    <property type="match status" value="1"/>
</dbReference>
<dbReference type="AlphaFoldDB" id="A0A0Q3I7J9"/>
<evidence type="ECO:0000313" key="9">
    <source>
        <dbReference type="Proteomes" id="UP000051562"/>
    </source>
</evidence>
<dbReference type="GO" id="GO:0006351">
    <property type="term" value="P:DNA-templated transcription"/>
    <property type="evidence" value="ECO:0007669"/>
    <property type="project" value="TreeGrafter"/>
</dbReference>
<dbReference type="OrthoDB" id="9793571at2"/>
<reference evidence="7 9" key="1">
    <citation type="submission" date="2015-10" db="EMBL/GenBank/DDBJ databases">
        <title>Draft genome of Bosea thiooxidans.</title>
        <authorList>
            <person name="Wang X."/>
        </authorList>
    </citation>
    <scope>NUCLEOTIDE SEQUENCE [LARGE SCALE GENOMIC DNA]</scope>
    <source>
        <strain evidence="7 9">CGMCC 9174</strain>
    </source>
</reference>
<dbReference type="STRING" id="53254.SAMN05660750_05104"/>
<evidence type="ECO:0000256" key="4">
    <source>
        <dbReference type="ARBA" id="ARBA00023159"/>
    </source>
</evidence>
<name>A0A0Q3I7J9_9HYPH</name>
<dbReference type="SUPFAM" id="SSF46785">
    <property type="entry name" value="Winged helix' DNA-binding domain"/>
    <property type="match status" value="1"/>
</dbReference>
<keyword evidence="5" id="KW-0804">Transcription</keyword>
<evidence type="ECO:0000313" key="7">
    <source>
        <dbReference type="EMBL" id="KQK31008.1"/>
    </source>
</evidence>
<dbReference type="Pfam" id="PF00126">
    <property type="entry name" value="HTH_1"/>
    <property type="match status" value="1"/>
</dbReference>
<evidence type="ECO:0000313" key="8">
    <source>
        <dbReference type="EMBL" id="SKC17816.1"/>
    </source>
</evidence>
<dbReference type="RefSeq" id="WP_055727678.1">
    <property type="nucleotide sequence ID" value="NZ_FUYX01000028.1"/>
</dbReference>
<keyword evidence="4" id="KW-0010">Activator</keyword>
<organism evidence="7 9">
    <name type="scientific">Bosea thiooxidans</name>
    <dbReference type="NCBI Taxonomy" id="53254"/>
    <lineage>
        <taxon>Bacteria</taxon>
        <taxon>Pseudomonadati</taxon>
        <taxon>Pseudomonadota</taxon>
        <taxon>Alphaproteobacteria</taxon>
        <taxon>Hyphomicrobiales</taxon>
        <taxon>Boseaceae</taxon>
        <taxon>Bosea</taxon>
    </lineage>
</organism>
<evidence type="ECO:0000256" key="1">
    <source>
        <dbReference type="ARBA" id="ARBA00009437"/>
    </source>
</evidence>
<comment type="similarity">
    <text evidence="1">Belongs to the LysR transcriptional regulatory family.</text>
</comment>
<dbReference type="EMBL" id="FUYX01000028">
    <property type="protein sequence ID" value="SKC17816.1"/>
    <property type="molecule type" value="Genomic_DNA"/>
</dbReference>
<dbReference type="InterPro" id="IPR000847">
    <property type="entry name" value="LysR_HTH_N"/>
</dbReference>
<dbReference type="Gene3D" id="3.40.190.10">
    <property type="entry name" value="Periplasmic binding protein-like II"/>
    <property type="match status" value="2"/>
</dbReference>
<dbReference type="InterPro" id="IPR036390">
    <property type="entry name" value="WH_DNA-bd_sf"/>
</dbReference>
<dbReference type="Gene3D" id="1.10.10.10">
    <property type="entry name" value="Winged helix-like DNA-binding domain superfamily/Winged helix DNA-binding domain"/>
    <property type="match status" value="1"/>
</dbReference>
<gene>
    <name evidence="7" type="ORF">ARD30_11215</name>
    <name evidence="8" type="ORF">SAMN05660750_05104</name>
</gene>
<sequence length="287" mass="31433">MDISRLPLNALRAFEAAARLGSLTKAGMELRVGQTAISHQIKLLEKDLGFSLFERLPRGIALTEEALALLPVLTDALRRVSDKVHQLRTGGTAEILTIGVVSSFALGWLLPRLNDFNARHPQIEVRIKTNNNRADTLLDGLDLFIRFGDGAWHGTEAVELMQAPLAPVCSPGLALSVRAPADLLTQHLLRSYRQDEWPLWFLTAGLTPPVARGWIFDNSLALVEAAAQGLGVALVPAAMFSRDICAGRIVQPLDVGIVTGAYWMTRPRSRTETSAMVAFKRWIVAEL</sequence>
<proteinExistence type="inferred from homology"/>
<evidence type="ECO:0000313" key="10">
    <source>
        <dbReference type="Proteomes" id="UP000190130"/>
    </source>
</evidence>
<keyword evidence="2" id="KW-0805">Transcription regulation</keyword>
<dbReference type="GO" id="GO:0043565">
    <property type="term" value="F:sequence-specific DNA binding"/>
    <property type="evidence" value="ECO:0007669"/>
    <property type="project" value="TreeGrafter"/>
</dbReference>
<dbReference type="PANTHER" id="PTHR30537:SF70">
    <property type="entry name" value="HTH-TYPE TRANSCRIPTIONAL ACTIVATOR AMPR"/>
    <property type="match status" value="1"/>
</dbReference>